<dbReference type="Proteomes" id="UP000294689">
    <property type="component" value="Unassembled WGS sequence"/>
</dbReference>
<organism evidence="1 2">
    <name type="scientific">Gelidibacter sediminis</name>
    <dbReference type="NCBI Taxonomy" id="1608710"/>
    <lineage>
        <taxon>Bacteria</taxon>
        <taxon>Pseudomonadati</taxon>
        <taxon>Bacteroidota</taxon>
        <taxon>Flavobacteriia</taxon>
        <taxon>Flavobacteriales</taxon>
        <taxon>Flavobacteriaceae</taxon>
        <taxon>Gelidibacter</taxon>
    </lineage>
</organism>
<sequence length="79" mass="9649">MYREPSVFHATKRYLNMYREPSIFSLYPTKMGEEKCTNNRIHFFRMLKLIFEPRSRYVFCNTVKLCSKNTRIDKKSENN</sequence>
<protein>
    <submittedName>
        <fullName evidence="1">Uncharacterized protein</fullName>
    </submittedName>
</protein>
<proteinExistence type="predicted"/>
<evidence type="ECO:0000313" key="2">
    <source>
        <dbReference type="Proteomes" id="UP000294689"/>
    </source>
</evidence>
<name>A0A4R7Q8L9_9FLAO</name>
<accession>A0A4R7Q8L9</accession>
<keyword evidence="2" id="KW-1185">Reference proteome</keyword>
<gene>
    <name evidence="1" type="ORF">BXY82_0669</name>
</gene>
<dbReference type="AlphaFoldDB" id="A0A4R7Q8L9"/>
<evidence type="ECO:0000313" key="1">
    <source>
        <dbReference type="EMBL" id="TDU43259.1"/>
    </source>
</evidence>
<dbReference type="EMBL" id="SOBW01000007">
    <property type="protein sequence ID" value="TDU43259.1"/>
    <property type="molecule type" value="Genomic_DNA"/>
</dbReference>
<reference evidence="1 2" key="1">
    <citation type="submission" date="2019-03" db="EMBL/GenBank/DDBJ databases">
        <title>Genomic Encyclopedia of Archaeal and Bacterial Type Strains, Phase II (KMG-II): from individual species to whole genera.</title>
        <authorList>
            <person name="Goeker M."/>
        </authorList>
    </citation>
    <scope>NUCLEOTIDE SEQUENCE [LARGE SCALE GENOMIC DNA]</scope>
    <source>
        <strain evidence="1 2">DSM 28135</strain>
    </source>
</reference>
<comment type="caution">
    <text evidence="1">The sequence shown here is derived from an EMBL/GenBank/DDBJ whole genome shotgun (WGS) entry which is preliminary data.</text>
</comment>